<organism evidence="2 3">
    <name type="scientific">Solihabitans fulvus</name>
    <dbReference type="NCBI Taxonomy" id="1892852"/>
    <lineage>
        <taxon>Bacteria</taxon>
        <taxon>Bacillati</taxon>
        <taxon>Actinomycetota</taxon>
        <taxon>Actinomycetes</taxon>
        <taxon>Pseudonocardiales</taxon>
        <taxon>Pseudonocardiaceae</taxon>
        <taxon>Solihabitans</taxon>
    </lineage>
</organism>
<reference evidence="2 3" key="2">
    <citation type="submission" date="2019-09" db="EMBL/GenBank/DDBJ databases">
        <authorList>
            <person name="Jin C."/>
        </authorList>
    </citation>
    <scope>NUCLEOTIDE SEQUENCE [LARGE SCALE GENOMIC DNA]</scope>
    <source>
        <strain evidence="2 3">AN110305</strain>
    </source>
</reference>
<protein>
    <submittedName>
        <fullName evidence="2">Uncharacterized protein</fullName>
    </submittedName>
</protein>
<dbReference type="RefSeq" id="WP_149849703.1">
    <property type="nucleotide sequence ID" value="NZ_VUOB01000021.1"/>
</dbReference>
<dbReference type="Proteomes" id="UP000323454">
    <property type="component" value="Unassembled WGS sequence"/>
</dbReference>
<evidence type="ECO:0000256" key="1">
    <source>
        <dbReference type="SAM" id="MobiDB-lite"/>
    </source>
</evidence>
<gene>
    <name evidence="2" type="ORF">F0L68_12600</name>
</gene>
<name>A0A5B2XHR5_9PSEU</name>
<dbReference type="AlphaFoldDB" id="A0A5B2XHR5"/>
<feature type="region of interest" description="Disordered" evidence="1">
    <location>
        <begin position="274"/>
        <end position="325"/>
    </location>
</feature>
<keyword evidence="3" id="KW-1185">Reference proteome</keyword>
<accession>A0A5B2XHR5</accession>
<dbReference type="OrthoDB" id="4528774at2"/>
<proteinExistence type="predicted"/>
<dbReference type="EMBL" id="VUOB01000021">
    <property type="protein sequence ID" value="KAA2262724.1"/>
    <property type="molecule type" value="Genomic_DNA"/>
</dbReference>
<evidence type="ECO:0000313" key="3">
    <source>
        <dbReference type="Proteomes" id="UP000323454"/>
    </source>
</evidence>
<reference evidence="2 3" key="1">
    <citation type="submission" date="2019-09" db="EMBL/GenBank/DDBJ databases">
        <title>Goodfellowia gen. nov., a new genus of the Pseudonocardineae related to Actinoalloteichus, containing Goodfellowia coeruleoviolacea gen. nov., comb. nov. gen. nov., comb. nov.</title>
        <authorList>
            <person name="Labeda D."/>
        </authorList>
    </citation>
    <scope>NUCLEOTIDE SEQUENCE [LARGE SCALE GENOMIC DNA]</scope>
    <source>
        <strain evidence="2 3">AN110305</strain>
    </source>
</reference>
<feature type="compositionally biased region" description="Gly residues" evidence="1">
    <location>
        <begin position="313"/>
        <end position="323"/>
    </location>
</feature>
<comment type="caution">
    <text evidence="2">The sequence shown here is derived from an EMBL/GenBank/DDBJ whole genome shotgun (WGS) entry which is preliminary data.</text>
</comment>
<sequence>MTSYQWPGADSGATVLRSRRTWGITVAAVLAATLGVAGCSSGSTPTGQKAAAPNGGDAGKEYRPTGPLMVDTGFRPDKDGFGFQNYGNEAGITNLTPDEMRKLFGDKICADAAAGKCDLTPQAQLWMEEQNAGMNGGHCYGMSVASLLLWKKKMNAADLGGQSTLELVKDNAATQKAIAYTFVHQALPSVKQGTVKGTPNEIVDRLLKELKPDNPETWTIGFYKRDGSGGHAVTPYAVEDNGNGKAEILIYDNNFPKTVQRIEVDRKANTWKYTTAANPNDPAETYEGDASTPPIELLPANPGLPEQPFPLAGAGGSGGGGSNSGTPFLAAKPDGSIPSEVFLEADPRNHGHLLITDSAGHRTGFVNGKLVNEIPGATAEARLMGDWDASPEPVYTIPAGVHFKIALDGKDMKSKDKETVGIIGATFDLAVEDINLNPGEQDVIDPSSDNGGLTYTASKAQSPTITFGATDPHSYYTFTVQNAAVGDNGSIGAHLAPPGQPFTVDASKAGAKGGYTINVEREDDKGVRLFKRQGIALESGDTAAFDYSGWDGGGQTIALAVTHQGKKTTQNLTTE</sequence>
<evidence type="ECO:0000313" key="2">
    <source>
        <dbReference type="EMBL" id="KAA2262724.1"/>
    </source>
</evidence>
<feature type="region of interest" description="Disordered" evidence="1">
    <location>
        <begin position="40"/>
        <end position="62"/>
    </location>
</feature>